<evidence type="ECO:0000256" key="2">
    <source>
        <dbReference type="ARBA" id="ARBA00022448"/>
    </source>
</evidence>
<proteinExistence type="predicted"/>
<feature type="transmembrane region" description="Helical" evidence="7">
    <location>
        <begin position="9"/>
        <end position="34"/>
    </location>
</feature>
<dbReference type="PANTHER" id="PTHR43266">
    <property type="entry name" value="MACROLIDE-EFFLUX PROTEIN"/>
    <property type="match status" value="1"/>
</dbReference>
<name>H2J7F1_MARPK</name>
<dbReference type="RefSeq" id="WP_014297514.1">
    <property type="nucleotide sequence ID" value="NC_016751.1"/>
</dbReference>
<dbReference type="Pfam" id="PF07690">
    <property type="entry name" value="MFS_1"/>
    <property type="match status" value="1"/>
</dbReference>
<dbReference type="AlphaFoldDB" id="H2J7F1"/>
<organism evidence="9 10">
    <name type="scientific">Marinitoga piezophila (strain DSM 14283 / JCM 11233 / KA3)</name>
    <dbReference type="NCBI Taxonomy" id="443254"/>
    <lineage>
        <taxon>Bacteria</taxon>
        <taxon>Thermotogati</taxon>
        <taxon>Thermotogota</taxon>
        <taxon>Thermotogae</taxon>
        <taxon>Petrotogales</taxon>
        <taxon>Petrotogaceae</taxon>
        <taxon>Marinitoga</taxon>
    </lineage>
</organism>
<comment type="subcellular location">
    <subcellularLocation>
        <location evidence="1">Cell membrane</location>
        <topology evidence="1">Multi-pass membrane protein</topology>
    </subcellularLocation>
</comment>
<dbReference type="InterPro" id="IPR011701">
    <property type="entry name" value="MFS"/>
</dbReference>
<keyword evidence="6 7" id="KW-0472">Membrane</keyword>
<dbReference type="SUPFAM" id="SSF103473">
    <property type="entry name" value="MFS general substrate transporter"/>
    <property type="match status" value="1"/>
</dbReference>
<feature type="transmembrane region" description="Helical" evidence="7">
    <location>
        <begin position="262"/>
        <end position="280"/>
    </location>
</feature>
<feature type="transmembrane region" description="Helical" evidence="7">
    <location>
        <begin position="317"/>
        <end position="338"/>
    </location>
</feature>
<dbReference type="GO" id="GO:0022857">
    <property type="term" value="F:transmembrane transporter activity"/>
    <property type="evidence" value="ECO:0007669"/>
    <property type="project" value="InterPro"/>
</dbReference>
<dbReference type="HOGENOM" id="CLU_034180_16_3_0"/>
<accession>H2J7F1</accession>
<evidence type="ECO:0000259" key="8">
    <source>
        <dbReference type="PROSITE" id="PS50850"/>
    </source>
</evidence>
<feature type="transmembrane region" description="Helical" evidence="7">
    <location>
        <begin position="46"/>
        <end position="65"/>
    </location>
</feature>
<protein>
    <submittedName>
        <fullName evidence="9">Arabinose efflux permease family protein</fullName>
    </submittedName>
</protein>
<evidence type="ECO:0000256" key="7">
    <source>
        <dbReference type="SAM" id="Phobius"/>
    </source>
</evidence>
<dbReference type="EMBL" id="CP003257">
    <property type="protein sequence ID" value="AEX86444.1"/>
    <property type="molecule type" value="Genomic_DNA"/>
</dbReference>
<dbReference type="GO" id="GO:0005886">
    <property type="term" value="C:plasma membrane"/>
    <property type="evidence" value="ECO:0007669"/>
    <property type="project" value="UniProtKB-SubCell"/>
</dbReference>
<evidence type="ECO:0000256" key="1">
    <source>
        <dbReference type="ARBA" id="ARBA00004651"/>
    </source>
</evidence>
<dbReference type="InterPro" id="IPR001958">
    <property type="entry name" value="Tet-R_TetA/multi-R_MdtG-like"/>
</dbReference>
<dbReference type="OrthoDB" id="9763297at2"/>
<keyword evidence="5 7" id="KW-1133">Transmembrane helix</keyword>
<feature type="transmembrane region" description="Helical" evidence="7">
    <location>
        <begin position="387"/>
        <end position="405"/>
    </location>
</feature>
<feature type="transmembrane region" description="Helical" evidence="7">
    <location>
        <begin position="169"/>
        <end position="186"/>
    </location>
</feature>
<evidence type="ECO:0000256" key="6">
    <source>
        <dbReference type="ARBA" id="ARBA00023136"/>
    </source>
</evidence>
<sequence length="419" mass="46943">MNESEKRNFILFVVGRMVSLIGSGIQMVAMPLFILDLTGSGTKMGLFATINMVPALILAPFAGVIGDRFNRKKIMVLMDYLRGFIILSLAYLTYINKLNLFVLFSFQVVISLLDSFFGAATSAMIPDLVPEKDLMKANSITESISSASMIIGPVLGGVIYGFWGMQWIFILNGISFILSAISEMFIRYEKTSKLKSHVNAKIILNDLKESILFIFNNDILRNLILLAISLNFLFNPLFVVLLPYTFREIIGFSAQQYGLLETSWTVGILVGNIFLAIFFSKRNPQKLFKNGFYGMIVLNFLIAIMVFPDILAYFGNIWTIFIIVSIILIMMGITNAFVNTPISVYFQQIIPNENRSKIFSALGVIFQAATPVGMLILGILIDHVAVHWLFLAIGILLFIDIFLFSGKISQISFVLPEEE</sequence>
<feature type="transmembrane region" description="Helical" evidence="7">
    <location>
        <begin position="223"/>
        <end position="242"/>
    </location>
</feature>
<reference evidence="10" key="2">
    <citation type="submission" date="2012-01" db="EMBL/GenBank/DDBJ databases">
        <title>Complete sequence of chromosome of Marinitoga piezophila KA3.</title>
        <authorList>
            <person name="Lucas S."/>
            <person name="Han J."/>
            <person name="Lapidus A."/>
            <person name="Cheng J.-F."/>
            <person name="Goodwin L."/>
            <person name="Pitluck S."/>
            <person name="Peters L."/>
            <person name="Mikhailova N."/>
            <person name="Teshima H."/>
            <person name="Detter J.C."/>
            <person name="Han C."/>
            <person name="Tapia R."/>
            <person name="Land M."/>
            <person name="Hauser L."/>
            <person name="Kyrpides N."/>
            <person name="Ivanova N."/>
            <person name="Pagani I."/>
            <person name="Jebbar M."/>
            <person name="Vannier P."/>
            <person name="Oger P."/>
            <person name="Cario A."/>
            <person name="Bartlett D."/>
            <person name="Noll K.M."/>
            <person name="Woyke T."/>
        </authorList>
    </citation>
    <scope>NUCLEOTIDE SEQUENCE [LARGE SCALE GENOMIC DNA]</scope>
    <source>
        <strain evidence="10">DSM 14283 / JCM 11233 / KA3</strain>
    </source>
</reference>
<dbReference type="CDD" id="cd06173">
    <property type="entry name" value="MFS_MefA_like"/>
    <property type="match status" value="1"/>
</dbReference>
<evidence type="ECO:0000256" key="3">
    <source>
        <dbReference type="ARBA" id="ARBA00022475"/>
    </source>
</evidence>
<feature type="domain" description="Major facilitator superfamily (MFS) profile" evidence="8">
    <location>
        <begin position="8"/>
        <end position="409"/>
    </location>
</feature>
<dbReference type="KEGG" id="mpz:Marpi_2069"/>
<dbReference type="InterPro" id="IPR020846">
    <property type="entry name" value="MFS_dom"/>
</dbReference>
<dbReference type="PROSITE" id="PS50850">
    <property type="entry name" value="MFS"/>
    <property type="match status" value="1"/>
</dbReference>
<evidence type="ECO:0000256" key="5">
    <source>
        <dbReference type="ARBA" id="ARBA00022989"/>
    </source>
</evidence>
<feature type="transmembrane region" description="Helical" evidence="7">
    <location>
        <begin position="292"/>
        <end position="311"/>
    </location>
</feature>
<keyword evidence="2" id="KW-0813">Transport</keyword>
<dbReference type="InterPro" id="IPR036259">
    <property type="entry name" value="MFS_trans_sf"/>
</dbReference>
<feature type="transmembrane region" description="Helical" evidence="7">
    <location>
        <begin position="358"/>
        <end position="381"/>
    </location>
</feature>
<evidence type="ECO:0000313" key="10">
    <source>
        <dbReference type="Proteomes" id="UP000007161"/>
    </source>
</evidence>
<keyword evidence="3" id="KW-1003">Cell membrane</keyword>
<dbReference type="eggNOG" id="COG2814">
    <property type="taxonomic scope" value="Bacteria"/>
</dbReference>
<dbReference type="Proteomes" id="UP000007161">
    <property type="component" value="Chromosome"/>
</dbReference>
<dbReference type="Gene3D" id="1.20.1250.20">
    <property type="entry name" value="MFS general substrate transporter like domains"/>
    <property type="match status" value="1"/>
</dbReference>
<evidence type="ECO:0000256" key="4">
    <source>
        <dbReference type="ARBA" id="ARBA00022692"/>
    </source>
</evidence>
<gene>
    <name evidence="9" type="ordered locus">Marpi_2069</name>
</gene>
<keyword evidence="10" id="KW-1185">Reference proteome</keyword>
<dbReference type="STRING" id="443254.Marpi_2069"/>
<evidence type="ECO:0000313" key="9">
    <source>
        <dbReference type="EMBL" id="AEX86444.1"/>
    </source>
</evidence>
<dbReference type="PANTHER" id="PTHR43266:SF9">
    <property type="entry name" value="PERMEASE, MAJOR FACILITATOR SUPERFAMILY-RELATED"/>
    <property type="match status" value="1"/>
</dbReference>
<keyword evidence="4 7" id="KW-0812">Transmembrane</keyword>
<dbReference type="PRINTS" id="PR01035">
    <property type="entry name" value="TCRTETA"/>
</dbReference>
<reference evidence="9 10" key="1">
    <citation type="journal article" date="2012" name="J. Bacteriol.">
        <title>Complete Genome Sequence of the Thermophilic, Piezophilic, Heterotrophic Bacterium Marinitoga piezophila KA3.</title>
        <authorList>
            <person name="Lucas S."/>
            <person name="Han J."/>
            <person name="Lapidus A."/>
            <person name="Cheng J.F."/>
            <person name="Goodwin L.A."/>
            <person name="Pitluck S."/>
            <person name="Peters L."/>
            <person name="Mikhailova N."/>
            <person name="Teshima H."/>
            <person name="Detter J.C."/>
            <person name="Han C."/>
            <person name="Tapia R."/>
            <person name="Land M."/>
            <person name="Hauser L."/>
            <person name="Kyrpides N.C."/>
            <person name="Ivanova N."/>
            <person name="Pagani I."/>
            <person name="Vannier P."/>
            <person name="Oger P."/>
            <person name="Bartlett D.H."/>
            <person name="Noll K.M."/>
            <person name="Woyke T."/>
            <person name="Jebbar M."/>
        </authorList>
    </citation>
    <scope>NUCLEOTIDE SEQUENCE [LARGE SCALE GENOMIC DNA]</scope>
    <source>
        <strain evidence="10">DSM 14283 / JCM 11233 / KA3</strain>
    </source>
</reference>